<feature type="compositionally biased region" description="Polar residues" evidence="1">
    <location>
        <begin position="672"/>
        <end position="689"/>
    </location>
</feature>
<accession>A0ABQ9GQY2</accession>
<dbReference type="EMBL" id="JARBHB010000010">
    <property type="protein sequence ID" value="KAJ8874457.1"/>
    <property type="molecule type" value="Genomic_DNA"/>
</dbReference>
<name>A0ABQ9GQY2_9NEOP</name>
<evidence type="ECO:0000313" key="3">
    <source>
        <dbReference type="Proteomes" id="UP001159363"/>
    </source>
</evidence>
<feature type="region of interest" description="Disordered" evidence="1">
    <location>
        <begin position="672"/>
        <end position="703"/>
    </location>
</feature>
<dbReference type="Proteomes" id="UP001159363">
    <property type="component" value="Chromosome 9"/>
</dbReference>
<feature type="compositionally biased region" description="Low complexity" evidence="1">
    <location>
        <begin position="606"/>
        <end position="615"/>
    </location>
</feature>
<evidence type="ECO:0000256" key="1">
    <source>
        <dbReference type="SAM" id="MobiDB-lite"/>
    </source>
</evidence>
<sequence>MAHYSGVADRVCRFPRLLLARPLAAQCGVTLRRPSARNTGNNSPESIACFLATAYDTTGLLSMQATSILQSTRLLTTTSYHSGSSLEYRLFEVNDHSSNQSPAREFHFQKFQDQQPDIYQLENRIHLTSSRAPQFLEESKEKFYNHLRYDSEFGMCVGLNAPSTARSLKTEQAAQPSTDVGRHGLVRSCLLTSSVVKIMHGTSGRTVRHDQRVQGQVNWLRDSKHLTKTADAMWVAHKRGHVRTRRTADARRMVVQLSQRANWQEQGKREIPEMTRQPAPSFGRIFAWENPGLTPPGIELSKRYAIRVAPRETHDTEHVKRGRGGGAARALTSHQGESSSVPSEIILGFSLVGILPDGTALPSSALKNSLRATQLCTPPHMQGSLYRLFTIPKWETSQYYSRAVQKVNNPVHRISLQQAVEGVVLSQVVVYTYTSMPCLGFEPEAPFNTAGATINRNRIRLEIASQKQSSDTHKTPYDRVKQCQERKINIKASERVDVKTYSRKQTAVSPTQPNPIFPYSLNWHRSQLIRQPGFTGSKSQNIGGLRPRNIGPCRLHHDPESCEVTPFFFFSSSGPGRPKLSSGNTYIPNYGLGPGDIHAVTRRNTTRTGLRGRTTALSTESATPPPQNPSIRPVHIFGYAPPPSPAIQLYSPECLCVQDKRFLALTMPSPQPTAQNAFSASWSTASSRLDSPPPPPPEHASVH</sequence>
<reference evidence="2 3" key="1">
    <citation type="submission" date="2023-02" db="EMBL/GenBank/DDBJ databases">
        <title>LHISI_Scaffold_Assembly.</title>
        <authorList>
            <person name="Stuart O.P."/>
            <person name="Cleave R."/>
            <person name="Magrath M.J.L."/>
            <person name="Mikheyev A.S."/>
        </authorList>
    </citation>
    <scope>NUCLEOTIDE SEQUENCE [LARGE SCALE GENOMIC DNA]</scope>
    <source>
        <strain evidence="2">Daus_M_001</strain>
        <tissue evidence="2">Leg muscle</tissue>
    </source>
</reference>
<feature type="compositionally biased region" description="Pro residues" evidence="1">
    <location>
        <begin position="691"/>
        <end position="703"/>
    </location>
</feature>
<protein>
    <submittedName>
        <fullName evidence="2">Uncharacterized protein</fullName>
    </submittedName>
</protein>
<proteinExistence type="predicted"/>
<gene>
    <name evidence="2" type="ORF">PR048_025306</name>
</gene>
<evidence type="ECO:0000313" key="2">
    <source>
        <dbReference type="EMBL" id="KAJ8874457.1"/>
    </source>
</evidence>
<keyword evidence="3" id="KW-1185">Reference proteome</keyword>
<organism evidence="2 3">
    <name type="scientific">Dryococelus australis</name>
    <dbReference type="NCBI Taxonomy" id="614101"/>
    <lineage>
        <taxon>Eukaryota</taxon>
        <taxon>Metazoa</taxon>
        <taxon>Ecdysozoa</taxon>
        <taxon>Arthropoda</taxon>
        <taxon>Hexapoda</taxon>
        <taxon>Insecta</taxon>
        <taxon>Pterygota</taxon>
        <taxon>Neoptera</taxon>
        <taxon>Polyneoptera</taxon>
        <taxon>Phasmatodea</taxon>
        <taxon>Verophasmatodea</taxon>
        <taxon>Anareolatae</taxon>
        <taxon>Phasmatidae</taxon>
        <taxon>Eurycanthinae</taxon>
        <taxon>Dryococelus</taxon>
    </lineage>
</organism>
<feature type="region of interest" description="Disordered" evidence="1">
    <location>
        <begin position="605"/>
        <end position="630"/>
    </location>
</feature>
<comment type="caution">
    <text evidence="2">The sequence shown here is derived from an EMBL/GenBank/DDBJ whole genome shotgun (WGS) entry which is preliminary data.</text>
</comment>
<feature type="region of interest" description="Disordered" evidence="1">
    <location>
        <begin position="312"/>
        <end position="336"/>
    </location>
</feature>